<reference evidence="1" key="1">
    <citation type="journal article" date="2023" name="bioRxiv">
        <title>Improved chromosome-level genome assembly for marigold (Tagetes erecta).</title>
        <authorList>
            <person name="Jiang F."/>
            <person name="Yuan L."/>
            <person name="Wang S."/>
            <person name="Wang H."/>
            <person name="Xu D."/>
            <person name="Wang A."/>
            <person name="Fan W."/>
        </authorList>
    </citation>
    <scope>NUCLEOTIDE SEQUENCE</scope>
    <source>
        <strain evidence="1">WSJ</strain>
        <tissue evidence="1">Leaf</tissue>
    </source>
</reference>
<dbReference type="Proteomes" id="UP001229421">
    <property type="component" value="Unassembled WGS sequence"/>
</dbReference>
<accession>A0AAD8JLP5</accession>
<sequence length="147" mass="15675">MSSGATAATLNTSSMVSFTPGNATCCLVLSLAHLQVKDSLPTLSLTKKALNQLISSVGDEMLLKSPNSYSCYEGIGPVYSNCSKKAYSYLVHAAGCRYGKSGVRRSVPSCAYNTQHVNFLTILLNGLSPERKTTLSEERSSLSRGRG</sequence>
<proteinExistence type="predicted"/>
<evidence type="ECO:0000313" key="2">
    <source>
        <dbReference type="Proteomes" id="UP001229421"/>
    </source>
</evidence>
<evidence type="ECO:0000313" key="1">
    <source>
        <dbReference type="EMBL" id="KAK1405906.1"/>
    </source>
</evidence>
<protein>
    <submittedName>
        <fullName evidence="1">Uncharacterized protein</fullName>
    </submittedName>
</protein>
<name>A0AAD8JLP5_TARER</name>
<organism evidence="1 2">
    <name type="scientific">Tagetes erecta</name>
    <name type="common">African marigold</name>
    <dbReference type="NCBI Taxonomy" id="13708"/>
    <lineage>
        <taxon>Eukaryota</taxon>
        <taxon>Viridiplantae</taxon>
        <taxon>Streptophyta</taxon>
        <taxon>Embryophyta</taxon>
        <taxon>Tracheophyta</taxon>
        <taxon>Spermatophyta</taxon>
        <taxon>Magnoliopsida</taxon>
        <taxon>eudicotyledons</taxon>
        <taxon>Gunneridae</taxon>
        <taxon>Pentapetalae</taxon>
        <taxon>asterids</taxon>
        <taxon>campanulids</taxon>
        <taxon>Asterales</taxon>
        <taxon>Asteraceae</taxon>
        <taxon>Asteroideae</taxon>
        <taxon>Heliantheae alliance</taxon>
        <taxon>Tageteae</taxon>
        <taxon>Tagetes</taxon>
    </lineage>
</organism>
<comment type="caution">
    <text evidence="1">The sequence shown here is derived from an EMBL/GenBank/DDBJ whole genome shotgun (WGS) entry which is preliminary data.</text>
</comment>
<keyword evidence="2" id="KW-1185">Reference proteome</keyword>
<gene>
    <name evidence="1" type="ORF">QVD17_42420</name>
</gene>
<dbReference type="AlphaFoldDB" id="A0AAD8JLP5"/>
<dbReference type="EMBL" id="JAUHHV010000021">
    <property type="protein sequence ID" value="KAK1405906.1"/>
    <property type="molecule type" value="Genomic_DNA"/>
</dbReference>